<evidence type="ECO:0000256" key="2">
    <source>
        <dbReference type="ARBA" id="ARBA00004819"/>
    </source>
</evidence>
<dbReference type="Pfam" id="PF00202">
    <property type="entry name" value="Aminotran_3"/>
    <property type="match status" value="1"/>
</dbReference>
<dbReference type="InterPro" id="IPR005814">
    <property type="entry name" value="Aminotrans_3"/>
</dbReference>
<dbReference type="InterPro" id="IPR015424">
    <property type="entry name" value="PyrdxlP-dep_Trfase"/>
</dbReference>
<protein>
    <recommendedName>
        <fullName evidence="7">Glutamate-1-semialdehyde 2,1-aminomutase</fullName>
        <shortName evidence="7">GSA</shortName>
        <ecNumber evidence="7">5.4.3.8</ecNumber>
    </recommendedName>
    <alternativeName>
        <fullName evidence="7">Glutamate-1-semialdehyde aminotransferase</fullName>
        <shortName evidence="7">GSA-AT</shortName>
    </alternativeName>
</protein>
<dbReference type="GO" id="GO:0006782">
    <property type="term" value="P:protoporphyrinogen IX biosynthetic process"/>
    <property type="evidence" value="ECO:0007669"/>
    <property type="project" value="UniProtKB-UniRule"/>
</dbReference>
<evidence type="ECO:0000313" key="8">
    <source>
        <dbReference type="EMBL" id="HHI65636.1"/>
    </source>
</evidence>
<sequence length="428" mass="47451">MHNLEKSKELYSKAKKYIPGGVNSPVRAFKAVGCDPVFIKKGKRAYLYDEDSNKYLDYVCSWGPLIFGHANKKIIKAVEKSLRNGFTYGAPTQLEVELAQLITNCIPSIEKIRLVSSGTEATMSAIRLARAYTKKDKIIKFKGCYHGHADSFLVQMGSGGLTFSMPNSPGVLEDVAKNTILANFNNKEDIKDIFNRFKGQICAVIVEPVAGNMGVVKPENDFLNFLSEIAHENDSLLIFDEVITGFRLGLAGAQGIYKVEPDITTLGKIIGGGFPLAAFGGKSKIMDMLSPEGPVYQAGTLSGNPIACTAGITTIKMLIEDPPYDRLEKITKYLTEEIQKIFKKYSISSYISQCGSMFTPFFCNDKVIDLDSALKSDIYIYSKFFQELLKRGIYPPASQFESWFVSTAHSEKDIDFTLRVIENVAKNL</sequence>
<keyword evidence="5 7" id="KW-0413">Isomerase</keyword>
<name>A0A7C5KBA0_9BACT</name>
<evidence type="ECO:0000256" key="1">
    <source>
        <dbReference type="ARBA" id="ARBA00001933"/>
    </source>
</evidence>
<evidence type="ECO:0000256" key="3">
    <source>
        <dbReference type="ARBA" id="ARBA00008981"/>
    </source>
</evidence>
<keyword evidence="6 7" id="KW-0627">Porphyrin biosynthesis</keyword>
<feature type="modified residue" description="N6-(pyridoxal phosphate)lysine" evidence="7">
    <location>
        <position position="268"/>
    </location>
</feature>
<evidence type="ECO:0000256" key="6">
    <source>
        <dbReference type="ARBA" id="ARBA00023244"/>
    </source>
</evidence>
<dbReference type="GO" id="GO:0030170">
    <property type="term" value="F:pyridoxal phosphate binding"/>
    <property type="evidence" value="ECO:0007669"/>
    <property type="project" value="InterPro"/>
</dbReference>
<dbReference type="FunFam" id="3.40.640.10:FF:000021">
    <property type="entry name" value="Glutamate-1-semialdehyde 2,1-aminomutase"/>
    <property type="match status" value="1"/>
</dbReference>
<dbReference type="PANTHER" id="PTHR43713">
    <property type="entry name" value="GLUTAMATE-1-SEMIALDEHYDE 2,1-AMINOMUTASE"/>
    <property type="match status" value="1"/>
</dbReference>
<dbReference type="InterPro" id="IPR015422">
    <property type="entry name" value="PyrdxlP-dep_Trfase_small"/>
</dbReference>
<dbReference type="GO" id="GO:0005737">
    <property type="term" value="C:cytoplasm"/>
    <property type="evidence" value="ECO:0007669"/>
    <property type="project" value="UniProtKB-SubCell"/>
</dbReference>
<dbReference type="InterPro" id="IPR015421">
    <property type="entry name" value="PyrdxlP-dep_Trfase_major"/>
</dbReference>
<dbReference type="UniPathway" id="UPA00251">
    <property type="reaction ID" value="UER00317"/>
</dbReference>
<dbReference type="PROSITE" id="PS00600">
    <property type="entry name" value="AA_TRANSFER_CLASS_3"/>
    <property type="match status" value="1"/>
</dbReference>
<comment type="subunit">
    <text evidence="7">Homodimer.</text>
</comment>
<comment type="caution">
    <text evidence="8">The sequence shown here is derived from an EMBL/GenBank/DDBJ whole genome shotgun (WGS) entry which is preliminary data.</text>
</comment>
<gene>
    <name evidence="7 8" type="primary">hemL</name>
    <name evidence="8" type="ORF">ENL70_03700</name>
</gene>
<proteinExistence type="inferred from homology"/>
<reference evidence="8" key="1">
    <citation type="journal article" date="2020" name="mSystems">
        <title>Genome- and Community-Level Interaction Insights into Carbon Utilization and Element Cycling Functions of Hydrothermarchaeota in Hydrothermal Sediment.</title>
        <authorList>
            <person name="Zhou Z."/>
            <person name="Liu Y."/>
            <person name="Xu W."/>
            <person name="Pan J."/>
            <person name="Luo Z.H."/>
            <person name="Li M."/>
        </authorList>
    </citation>
    <scope>NUCLEOTIDE SEQUENCE [LARGE SCALE GENOMIC DNA]</scope>
    <source>
        <strain evidence="8">SpSt-1019</strain>
    </source>
</reference>
<dbReference type="GO" id="GO:0008483">
    <property type="term" value="F:transaminase activity"/>
    <property type="evidence" value="ECO:0007669"/>
    <property type="project" value="InterPro"/>
</dbReference>
<dbReference type="GO" id="GO:0042286">
    <property type="term" value="F:glutamate-1-semialdehyde 2,1-aminomutase activity"/>
    <property type="evidence" value="ECO:0007669"/>
    <property type="project" value="UniProtKB-UniRule"/>
</dbReference>
<evidence type="ECO:0000256" key="7">
    <source>
        <dbReference type="HAMAP-Rule" id="MF_00375"/>
    </source>
</evidence>
<dbReference type="Gene3D" id="3.40.640.10">
    <property type="entry name" value="Type I PLP-dependent aspartate aminotransferase-like (Major domain)"/>
    <property type="match status" value="1"/>
</dbReference>
<comment type="catalytic activity">
    <reaction evidence="7">
        <text>(S)-4-amino-5-oxopentanoate = 5-aminolevulinate</text>
        <dbReference type="Rhea" id="RHEA:14265"/>
        <dbReference type="ChEBI" id="CHEBI:57501"/>
        <dbReference type="ChEBI" id="CHEBI:356416"/>
        <dbReference type="EC" id="5.4.3.8"/>
    </reaction>
</comment>
<dbReference type="InterPro" id="IPR049704">
    <property type="entry name" value="Aminotrans_3_PPA_site"/>
</dbReference>
<comment type="pathway">
    <text evidence="2">Porphyrin-containing compound metabolism; protoporphyrin-IX biosynthesis; 5-aminolevulinate from L-glutamyl-tRNA(Glu): step 2/2.</text>
</comment>
<dbReference type="EMBL" id="DRUY01000122">
    <property type="protein sequence ID" value="HHI65636.1"/>
    <property type="molecule type" value="Genomic_DNA"/>
</dbReference>
<dbReference type="NCBIfam" id="TIGR00713">
    <property type="entry name" value="hemL"/>
    <property type="match status" value="1"/>
</dbReference>
<dbReference type="NCBIfam" id="NF000818">
    <property type="entry name" value="PRK00062.1"/>
    <property type="match status" value="1"/>
</dbReference>
<comment type="cofactor">
    <cofactor evidence="1 7">
        <name>pyridoxal 5'-phosphate</name>
        <dbReference type="ChEBI" id="CHEBI:597326"/>
    </cofactor>
</comment>
<dbReference type="CDD" id="cd00610">
    <property type="entry name" value="OAT_like"/>
    <property type="match status" value="1"/>
</dbReference>
<evidence type="ECO:0000256" key="5">
    <source>
        <dbReference type="ARBA" id="ARBA00023235"/>
    </source>
</evidence>
<dbReference type="PANTHER" id="PTHR43713:SF3">
    <property type="entry name" value="GLUTAMATE-1-SEMIALDEHYDE 2,1-AMINOMUTASE 1, CHLOROPLASTIC-RELATED"/>
    <property type="match status" value="1"/>
</dbReference>
<keyword evidence="4 7" id="KW-0663">Pyridoxal phosphate</keyword>
<comment type="subcellular location">
    <subcellularLocation>
        <location evidence="7">Cytoplasm</location>
    </subcellularLocation>
</comment>
<dbReference type="EC" id="5.4.3.8" evidence="7"/>
<dbReference type="Gene3D" id="3.90.1150.10">
    <property type="entry name" value="Aspartate Aminotransferase, domain 1"/>
    <property type="match status" value="1"/>
</dbReference>
<evidence type="ECO:0000256" key="4">
    <source>
        <dbReference type="ARBA" id="ARBA00022898"/>
    </source>
</evidence>
<dbReference type="InterPro" id="IPR004639">
    <property type="entry name" value="4pyrrol_synth_GluAld_NH2Trfase"/>
</dbReference>
<dbReference type="AlphaFoldDB" id="A0A7C5KBA0"/>
<accession>A0A7C5KBA0</accession>
<organism evidence="8">
    <name type="scientific">Thermodesulfobium narugense</name>
    <dbReference type="NCBI Taxonomy" id="184064"/>
    <lineage>
        <taxon>Bacteria</taxon>
        <taxon>Pseudomonadati</taxon>
        <taxon>Thermodesulfobiota</taxon>
        <taxon>Thermodesulfobiia</taxon>
        <taxon>Thermodesulfobiales</taxon>
        <taxon>Thermodesulfobiaceae</taxon>
        <taxon>Thermodesulfobium</taxon>
    </lineage>
</organism>
<keyword evidence="7" id="KW-0963">Cytoplasm</keyword>
<dbReference type="SUPFAM" id="SSF53383">
    <property type="entry name" value="PLP-dependent transferases"/>
    <property type="match status" value="1"/>
</dbReference>
<dbReference type="HAMAP" id="MF_00375">
    <property type="entry name" value="HemL_aminotrans_3"/>
    <property type="match status" value="1"/>
</dbReference>
<comment type="similarity">
    <text evidence="3 7">Belongs to the class-III pyridoxal-phosphate-dependent aminotransferase family. HemL subfamily.</text>
</comment>